<accession>A0A506UBG9</accession>
<keyword evidence="1 4" id="KW-0812">Transmembrane</keyword>
<dbReference type="InterPro" id="IPR011701">
    <property type="entry name" value="MFS"/>
</dbReference>
<dbReference type="PANTHER" id="PTHR42910:SF1">
    <property type="entry name" value="MAJOR FACILITATOR SUPERFAMILY (MFS) PROFILE DOMAIN-CONTAINING PROTEIN"/>
    <property type="match status" value="1"/>
</dbReference>
<keyword evidence="7" id="KW-1185">Reference proteome</keyword>
<feature type="transmembrane region" description="Helical" evidence="4">
    <location>
        <begin position="228"/>
        <end position="249"/>
    </location>
</feature>
<feature type="transmembrane region" description="Helical" evidence="4">
    <location>
        <begin position="21"/>
        <end position="40"/>
    </location>
</feature>
<feature type="transmembrane region" description="Helical" evidence="4">
    <location>
        <begin position="146"/>
        <end position="165"/>
    </location>
</feature>
<sequence length="414" mass="43337">MSEAAQCVDDRASHDERTLSSAETLLIAIACGALAANLYYAQPLVDLIAPSVGLGNAAEGMIVTATQIGYAAGLILLLPLGDLLDSRKLVLATMLVNIVAILGMVATTSEASFFAAMLFVGASSTAAQLLVPLSATLTPQHRRGAVVGRVMSGLLMGILLARPAASFLADHIGWRGVFVASAGLLLVIGIFLMRMLPSHQSQTRQSYGKLLRSLATLLATEPVLRRRAFYHAMMFAAFSMFWTGAPLLLLSDAYGFSNSQVALFALVGVLGVFAAPVSGALADRGHGYAGTIAALSIAIAAFALAIFGNHSLLALLAAGVLLDLGVQGNMVISQREIFALDPEIRNRLNAVYMATFFCGGAVGSALVSPLMHYFGWNLFAIVGTAFPVVALVAFFLFEPSPSETPRAETASDVA</sequence>
<evidence type="ECO:0000259" key="5">
    <source>
        <dbReference type="PROSITE" id="PS50850"/>
    </source>
</evidence>
<keyword evidence="2 4" id="KW-1133">Transmembrane helix</keyword>
<gene>
    <name evidence="6" type="ORF">FJU11_04685</name>
</gene>
<feature type="transmembrane region" description="Helical" evidence="4">
    <location>
        <begin position="348"/>
        <end position="367"/>
    </location>
</feature>
<dbReference type="OrthoDB" id="9815356at2"/>
<keyword evidence="3 4" id="KW-0472">Membrane</keyword>
<evidence type="ECO:0000256" key="2">
    <source>
        <dbReference type="ARBA" id="ARBA00022989"/>
    </source>
</evidence>
<dbReference type="InterPro" id="IPR020846">
    <property type="entry name" value="MFS_dom"/>
</dbReference>
<feature type="transmembrane region" description="Helical" evidence="4">
    <location>
        <begin position="261"/>
        <end position="281"/>
    </location>
</feature>
<dbReference type="Pfam" id="PF07690">
    <property type="entry name" value="MFS_1"/>
    <property type="match status" value="1"/>
</dbReference>
<evidence type="ECO:0000256" key="1">
    <source>
        <dbReference type="ARBA" id="ARBA00022692"/>
    </source>
</evidence>
<evidence type="ECO:0000256" key="3">
    <source>
        <dbReference type="ARBA" id="ARBA00023136"/>
    </source>
</evidence>
<comment type="caution">
    <text evidence="6">The sequence shown here is derived from an EMBL/GenBank/DDBJ whole genome shotgun (WGS) entry which is preliminary data.</text>
</comment>
<name>A0A506UBG9_9HYPH</name>
<feature type="transmembrane region" description="Helical" evidence="4">
    <location>
        <begin position="60"/>
        <end position="80"/>
    </location>
</feature>
<dbReference type="SUPFAM" id="SSF103473">
    <property type="entry name" value="MFS general substrate transporter"/>
    <property type="match status" value="1"/>
</dbReference>
<dbReference type="CDD" id="cd17324">
    <property type="entry name" value="MFS_NepI_like"/>
    <property type="match status" value="1"/>
</dbReference>
<dbReference type="InterPro" id="IPR036259">
    <property type="entry name" value="MFS_trans_sf"/>
</dbReference>
<dbReference type="EMBL" id="VHLH01000005">
    <property type="protein sequence ID" value="TPW30726.1"/>
    <property type="molecule type" value="Genomic_DNA"/>
</dbReference>
<dbReference type="Proteomes" id="UP000320314">
    <property type="component" value="Unassembled WGS sequence"/>
</dbReference>
<evidence type="ECO:0000256" key="4">
    <source>
        <dbReference type="SAM" id="Phobius"/>
    </source>
</evidence>
<feature type="transmembrane region" description="Helical" evidence="4">
    <location>
        <begin position="177"/>
        <end position="196"/>
    </location>
</feature>
<evidence type="ECO:0000313" key="7">
    <source>
        <dbReference type="Proteomes" id="UP000320314"/>
    </source>
</evidence>
<dbReference type="RefSeq" id="WP_141165864.1">
    <property type="nucleotide sequence ID" value="NZ_VHLH01000005.1"/>
</dbReference>
<feature type="transmembrane region" description="Helical" evidence="4">
    <location>
        <begin position="288"/>
        <end position="307"/>
    </location>
</feature>
<dbReference type="GO" id="GO:0022857">
    <property type="term" value="F:transmembrane transporter activity"/>
    <property type="evidence" value="ECO:0007669"/>
    <property type="project" value="InterPro"/>
</dbReference>
<feature type="transmembrane region" description="Helical" evidence="4">
    <location>
        <begin position="373"/>
        <end position="397"/>
    </location>
</feature>
<feature type="domain" description="Major facilitator superfamily (MFS) profile" evidence="5">
    <location>
        <begin position="23"/>
        <end position="401"/>
    </location>
</feature>
<reference evidence="6 7" key="1">
    <citation type="submission" date="2019-06" db="EMBL/GenBank/DDBJ databases">
        <authorList>
            <person name="Li M."/>
        </authorList>
    </citation>
    <scope>NUCLEOTIDE SEQUENCE [LARGE SCALE GENOMIC DNA]</scope>
    <source>
        <strain evidence="6 7">BGMRC6574</strain>
    </source>
</reference>
<feature type="transmembrane region" description="Helical" evidence="4">
    <location>
        <begin position="89"/>
        <end position="107"/>
    </location>
</feature>
<proteinExistence type="predicted"/>
<evidence type="ECO:0000313" key="6">
    <source>
        <dbReference type="EMBL" id="TPW30726.1"/>
    </source>
</evidence>
<protein>
    <submittedName>
        <fullName evidence="6">MFS transporter</fullName>
    </submittedName>
</protein>
<dbReference type="Gene3D" id="1.20.1250.20">
    <property type="entry name" value="MFS general substrate transporter like domains"/>
    <property type="match status" value="1"/>
</dbReference>
<dbReference type="PANTHER" id="PTHR42910">
    <property type="entry name" value="TRANSPORTER SCO4007-RELATED"/>
    <property type="match status" value="1"/>
</dbReference>
<organism evidence="6 7">
    <name type="scientific">Pararhizobium mangrovi</name>
    <dbReference type="NCBI Taxonomy" id="2590452"/>
    <lineage>
        <taxon>Bacteria</taxon>
        <taxon>Pseudomonadati</taxon>
        <taxon>Pseudomonadota</taxon>
        <taxon>Alphaproteobacteria</taxon>
        <taxon>Hyphomicrobiales</taxon>
        <taxon>Rhizobiaceae</taxon>
        <taxon>Rhizobium/Agrobacterium group</taxon>
        <taxon>Pararhizobium</taxon>
    </lineage>
</organism>
<dbReference type="AlphaFoldDB" id="A0A506UBG9"/>
<dbReference type="PROSITE" id="PS50850">
    <property type="entry name" value="MFS"/>
    <property type="match status" value="1"/>
</dbReference>
<feature type="transmembrane region" description="Helical" evidence="4">
    <location>
        <begin position="113"/>
        <end position="134"/>
    </location>
</feature>